<name>A0ABV8PTR0_9BACT</name>
<feature type="domain" description="Glycoside hydrolase family 5" evidence="9">
    <location>
        <begin position="48"/>
        <end position="349"/>
    </location>
</feature>
<accession>A0ABV8PTR0</accession>
<dbReference type="EC" id="3.2.1.-" evidence="10"/>
<dbReference type="PANTHER" id="PTHR31297">
    <property type="entry name" value="GLUCAN ENDO-1,6-BETA-GLUCOSIDASE B"/>
    <property type="match status" value="1"/>
</dbReference>
<gene>
    <name evidence="10" type="ORF">ACFOW1_05185</name>
</gene>
<evidence type="ECO:0000256" key="4">
    <source>
        <dbReference type="ARBA" id="ARBA00023277"/>
    </source>
</evidence>
<dbReference type="GO" id="GO:0016798">
    <property type="term" value="F:hydrolase activity, acting on glycosyl bonds"/>
    <property type="evidence" value="ECO:0007669"/>
    <property type="project" value="UniProtKB-KW"/>
</dbReference>
<evidence type="ECO:0000256" key="8">
    <source>
        <dbReference type="SAM" id="SignalP"/>
    </source>
</evidence>
<dbReference type="Pfam" id="PF00150">
    <property type="entry name" value="Cellulase"/>
    <property type="match status" value="1"/>
</dbReference>
<dbReference type="Proteomes" id="UP001595906">
    <property type="component" value="Unassembled WGS sequence"/>
</dbReference>
<dbReference type="Gene3D" id="3.20.20.80">
    <property type="entry name" value="Glycosidases"/>
    <property type="match status" value="1"/>
</dbReference>
<proteinExistence type="inferred from homology"/>
<evidence type="ECO:0000256" key="2">
    <source>
        <dbReference type="ARBA" id="ARBA00022801"/>
    </source>
</evidence>
<evidence type="ECO:0000256" key="1">
    <source>
        <dbReference type="ARBA" id="ARBA00005641"/>
    </source>
</evidence>
<evidence type="ECO:0000313" key="10">
    <source>
        <dbReference type="EMBL" id="MFC4231273.1"/>
    </source>
</evidence>
<dbReference type="EMBL" id="JBHSDC010000003">
    <property type="protein sequence ID" value="MFC4231273.1"/>
    <property type="molecule type" value="Genomic_DNA"/>
</dbReference>
<reference evidence="11" key="1">
    <citation type="journal article" date="2019" name="Int. J. Syst. Evol. Microbiol.">
        <title>The Global Catalogue of Microorganisms (GCM) 10K type strain sequencing project: providing services to taxonomists for standard genome sequencing and annotation.</title>
        <authorList>
            <consortium name="The Broad Institute Genomics Platform"/>
            <consortium name="The Broad Institute Genome Sequencing Center for Infectious Disease"/>
            <person name="Wu L."/>
            <person name="Ma J."/>
        </authorList>
    </citation>
    <scope>NUCLEOTIDE SEQUENCE [LARGE SCALE GENOMIC DNA]</scope>
    <source>
        <strain evidence="11">CECT 8010</strain>
    </source>
</reference>
<evidence type="ECO:0000256" key="3">
    <source>
        <dbReference type="ARBA" id="ARBA00023001"/>
    </source>
</evidence>
<evidence type="ECO:0000313" key="11">
    <source>
        <dbReference type="Proteomes" id="UP001595906"/>
    </source>
</evidence>
<dbReference type="InterPro" id="IPR017853">
    <property type="entry name" value="GH"/>
</dbReference>
<evidence type="ECO:0000256" key="6">
    <source>
        <dbReference type="ARBA" id="ARBA00023326"/>
    </source>
</evidence>
<comment type="caution">
    <text evidence="10">The sequence shown here is derived from an EMBL/GenBank/DDBJ whole genome shotgun (WGS) entry which is preliminary data.</text>
</comment>
<feature type="signal peptide" evidence="8">
    <location>
        <begin position="1"/>
        <end position="25"/>
    </location>
</feature>
<keyword evidence="3" id="KW-0136">Cellulose degradation</keyword>
<dbReference type="SUPFAM" id="SSF51445">
    <property type="entry name" value="(Trans)glycosidases"/>
    <property type="match status" value="1"/>
</dbReference>
<keyword evidence="6" id="KW-0624">Polysaccharide degradation</keyword>
<dbReference type="PANTHER" id="PTHR31297:SF41">
    <property type="entry name" value="ENDOGLUCANASE, PUTATIVE (AFU_ORTHOLOGUE AFUA_5G01830)-RELATED"/>
    <property type="match status" value="1"/>
</dbReference>
<keyword evidence="4" id="KW-0119">Carbohydrate metabolism</keyword>
<organism evidence="10 11">
    <name type="scientific">Parasediminibacterium paludis</name>
    <dbReference type="NCBI Taxonomy" id="908966"/>
    <lineage>
        <taxon>Bacteria</taxon>
        <taxon>Pseudomonadati</taxon>
        <taxon>Bacteroidota</taxon>
        <taxon>Chitinophagia</taxon>
        <taxon>Chitinophagales</taxon>
        <taxon>Chitinophagaceae</taxon>
        <taxon>Parasediminibacterium</taxon>
    </lineage>
</organism>
<sequence>MKIDFKYFKLTVLFAILNISSSLFANTVDKYKTTNIQYQQIPLNLGGGVNLSLLEHTWENPADLLNSNLEIKLKQIKNSGFKTVRLPVAFDMFLQPNSSNFQIQLIDKLGDTYNKCRAFGLNLIITYHYGKVYYGSTNRFSERDRILWMWKQIQNKFRGMGYTDIFFELYNEPTEERSAWKDDVTFLVNGLRWEDKERIYIIGGTNYNNADELLDLGKLSDDKILYTIHFYEPYLFTHQGAEWAKDKTYITHIPYPYNKKKMPAIADQAKGTTVEQDYFKYPAEGTKEFIALRLRRVADECKKKDMQLICTELGVIDLADEKSRNQYLEDVTDIMQSLNIPVILWDYDRNFAVSKNGKPLKGIKNWLKINN</sequence>
<keyword evidence="8" id="KW-0732">Signal</keyword>
<dbReference type="InterPro" id="IPR001547">
    <property type="entry name" value="Glyco_hydro_5"/>
</dbReference>
<dbReference type="InterPro" id="IPR018087">
    <property type="entry name" value="Glyco_hydro_5_CS"/>
</dbReference>
<keyword evidence="11" id="KW-1185">Reference proteome</keyword>
<feature type="chain" id="PRO_5045731038" evidence="8">
    <location>
        <begin position="26"/>
        <end position="371"/>
    </location>
</feature>
<evidence type="ECO:0000259" key="9">
    <source>
        <dbReference type="Pfam" id="PF00150"/>
    </source>
</evidence>
<dbReference type="PROSITE" id="PS00659">
    <property type="entry name" value="GLYCOSYL_HYDROL_F5"/>
    <property type="match status" value="1"/>
</dbReference>
<keyword evidence="2 7" id="KW-0378">Hydrolase</keyword>
<dbReference type="InterPro" id="IPR050386">
    <property type="entry name" value="Glycosyl_hydrolase_5"/>
</dbReference>
<keyword evidence="5 7" id="KW-0326">Glycosidase</keyword>
<comment type="similarity">
    <text evidence="1 7">Belongs to the glycosyl hydrolase 5 (cellulase A) family.</text>
</comment>
<dbReference type="RefSeq" id="WP_379012661.1">
    <property type="nucleotide sequence ID" value="NZ_JBHSDC010000003.1"/>
</dbReference>
<evidence type="ECO:0000256" key="7">
    <source>
        <dbReference type="RuleBase" id="RU361153"/>
    </source>
</evidence>
<evidence type="ECO:0000256" key="5">
    <source>
        <dbReference type="ARBA" id="ARBA00023295"/>
    </source>
</evidence>
<protein>
    <submittedName>
        <fullName evidence="10">Glycoside hydrolase family 5 protein</fullName>
        <ecNumber evidence="10">3.2.1.-</ecNumber>
    </submittedName>
</protein>